<evidence type="ECO:0000313" key="2">
    <source>
        <dbReference type="EMBL" id="MDF3302965.1"/>
    </source>
</evidence>
<name>A0ABT6AE82_9ACTN</name>
<organism evidence="2 3">
    <name type="scientific">Streptomyces tropicalis</name>
    <dbReference type="NCBI Taxonomy" id="3034234"/>
    <lineage>
        <taxon>Bacteria</taxon>
        <taxon>Bacillati</taxon>
        <taxon>Actinomycetota</taxon>
        <taxon>Actinomycetes</taxon>
        <taxon>Kitasatosporales</taxon>
        <taxon>Streptomycetaceae</taxon>
        <taxon>Streptomyces</taxon>
    </lineage>
</organism>
<keyword evidence="3" id="KW-1185">Reference proteome</keyword>
<protein>
    <submittedName>
        <fullName evidence="2">Transcriptional regulator</fullName>
    </submittedName>
</protein>
<dbReference type="EMBL" id="JARJBB010000034">
    <property type="protein sequence ID" value="MDF3302965.1"/>
    <property type="molecule type" value="Genomic_DNA"/>
</dbReference>
<evidence type="ECO:0000313" key="3">
    <source>
        <dbReference type="Proteomes" id="UP001221150"/>
    </source>
</evidence>
<reference evidence="2 3" key="1">
    <citation type="submission" date="2023-03" db="EMBL/GenBank/DDBJ databases">
        <title>Draft genome sequence of Streptomyces sp. K1PA1 isolated from peat swamp forest in Thailand.</title>
        <authorList>
            <person name="Klaysubun C."/>
            <person name="Duangmal K."/>
        </authorList>
    </citation>
    <scope>NUCLEOTIDE SEQUENCE [LARGE SCALE GENOMIC DNA]</scope>
    <source>
        <strain evidence="2 3">K1PA1</strain>
    </source>
</reference>
<keyword evidence="1" id="KW-0732">Signal</keyword>
<dbReference type="Proteomes" id="UP001221150">
    <property type="component" value="Unassembled WGS sequence"/>
</dbReference>
<proteinExistence type="predicted"/>
<feature type="chain" id="PRO_5045093520" evidence="1">
    <location>
        <begin position="27"/>
        <end position="308"/>
    </location>
</feature>
<sequence>MKRRSVLVAGVALGAGVAGGPVPAWAAAEPGLSAGDVAAARRLFAAGAYTRLGEVLPLLLAAAAHSAEQGPAGAARAAGVWVLASQLAVKQGRTGPAGAYAERAGTAARRSGDPVVLAAAARAAATPLRRTGRTDEALLLLAEARTHLLSGPRPAAADLEAAGLAALTAAYTAAQAHRPAPARDFAAQAEENTLRLAGHPHTPGRPRELTAGQCDLYRIGIHRHLGDVDTALAHARRLRPDRLPTAERRARAATDTARALLDADDTAGALAQLRLIELAAPLEARRPSVRALTARVAELRPDLLGLSN</sequence>
<accession>A0ABT6AE82</accession>
<gene>
    <name evidence="2" type="ORF">P3H78_31020</name>
</gene>
<comment type="caution">
    <text evidence="2">The sequence shown here is derived from an EMBL/GenBank/DDBJ whole genome shotgun (WGS) entry which is preliminary data.</text>
</comment>
<feature type="signal peptide" evidence="1">
    <location>
        <begin position="1"/>
        <end position="26"/>
    </location>
</feature>
<dbReference type="RefSeq" id="WP_276112517.1">
    <property type="nucleotide sequence ID" value="NZ_JARJBB010000034.1"/>
</dbReference>
<evidence type="ECO:0000256" key="1">
    <source>
        <dbReference type="SAM" id="SignalP"/>
    </source>
</evidence>